<feature type="domain" description="Ketopantoate reductase N-terminal" evidence="1">
    <location>
        <begin position="4"/>
        <end position="127"/>
    </location>
</feature>
<dbReference type="InterPro" id="IPR051402">
    <property type="entry name" value="KPR-Related"/>
</dbReference>
<dbReference type="GO" id="GO:0004519">
    <property type="term" value="F:endonuclease activity"/>
    <property type="evidence" value="ECO:0007669"/>
    <property type="project" value="UniProtKB-KW"/>
</dbReference>
<protein>
    <submittedName>
        <fullName evidence="2">2-dehydropantoate 2-reductase</fullName>
        <ecNumber evidence="2">1.1.1.169</ecNumber>
    </submittedName>
</protein>
<dbReference type="PANTHER" id="PTHR21708:SF26">
    <property type="entry name" value="2-DEHYDROPANTOATE 2-REDUCTASE"/>
    <property type="match status" value="1"/>
</dbReference>
<keyword evidence="3" id="KW-1185">Reference proteome</keyword>
<name>A0ABT9Z210_9BACI</name>
<organism evidence="2 3">
    <name type="scientific">Metabacillus niabensis</name>
    <dbReference type="NCBI Taxonomy" id="324854"/>
    <lineage>
        <taxon>Bacteria</taxon>
        <taxon>Bacillati</taxon>
        <taxon>Bacillota</taxon>
        <taxon>Bacilli</taxon>
        <taxon>Bacillales</taxon>
        <taxon>Bacillaceae</taxon>
        <taxon>Metabacillus</taxon>
    </lineage>
</organism>
<dbReference type="EC" id="1.1.1.169" evidence="2"/>
<dbReference type="PANTHER" id="PTHR21708">
    <property type="entry name" value="PROBABLE 2-DEHYDROPANTOATE 2-REDUCTASE"/>
    <property type="match status" value="1"/>
</dbReference>
<evidence type="ECO:0000313" key="2">
    <source>
        <dbReference type="EMBL" id="MDQ0226286.1"/>
    </source>
</evidence>
<comment type="caution">
    <text evidence="2">The sequence shown here is derived from an EMBL/GenBank/DDBJ whole genome shotgun (WGS) entry which is preliminary data.</text>
</comment>
<dbReference type="Gene3D" id="3.40.50.720">
    <property type="entry name" value="NAD(P)-binding Rossmann-like Domain"/>
    <property type="match status" value="1"/>
</dbReference>
<accession>A0ABT9Z210</accession>
<gene>
    <name evidence="2" type="ORF">J2S02_002631</name>
</gene>
<evidence type="ECO:0000259" key="1">
    <source>
        <dbReference type="Pfam" id="PF02558"/>
    </source>
</evidence>
<dbReference type="SUPFAM" id="SSF51735">
    <property type="entry name" value="NAD(P)-binding Rossmann-fold domains"/>
    <property type="match status" value="1"/>
</dbReference>
<keyword evidence="2" id="KW-0560">Oxidoreductase</keyword>
<dbReference type="GO" id="GO:0008677">
    <property type="term" value="F:2-dehydropantoate 2-reductase activity"/>
    <property type="evidence" value="ECO:0007669"/>
    <property type="project" value="UniProtKB-EC"/>
</dbReference>
<proteinExistence type="predicted"/>
<dbReference type="EMBL" id="JAUSTZ010000004">
    <property type="protein sequence ID" value="MDQ0226286.1"/>
    <property type="molecule type" value="Genomic_DNA"/>
</dbReference>
<keyword evidence="2" id="KW-0255">Endonuclease</keyword>
<dbReference type="InterPro" id="IPR013332">
    <property type="entry name" value="KPR_N"/>
</dbReference>
<dbReference type="Proteomes" id="UP001232245">
    <property type="component" value="Unassembled WGS sequence"/>
</dbReference>
<dbReference type="InterPro" id="IPR036291">
    <property type="entry name" value="NAD(P)-bd_dom_sf"/>
</dbReference>
<sequence length="323" mass="37042">MRVLMFGSGVIGTIYGHAFSQSGIDVVHYVRPNKLEQLNDGIQLHLLDGRRKTGIHIQNYKPNLVDELPSFDEFDLVIVSLRHYQLKSVLPLLAKNLGRADILFFNHLWTDTSVIDEFLPQDKYIWGFPSAGGGFYQMPNLILKGALMDFIYLGEMNGKNSERIMSISKLFEQVGIKVKVQKNMQHWLWKQFSLNAGISTVAMKAGGTEKLMSSIPYIRRAVLCIREALIVSKARGVNVKQFFDARVFFLPSWIAALAFWATLKTNRYQREIFKYYNHAEEIQRIYDDVMDMGKELKVKMPILDSMANDIKQSSNVHVKNKIS</sequence>
<keyword evidence="2" id="KW-0378">Hydrolase</keyword>
<keyword evidence="2" id="KW-0540">Nuclease</keyword>
<dbReference type="RefSeq" id="WP_174881262.1">
    <property type="nucleotide sequence ID" value="NZ_CADEPK010000336.1"/>
</dbReference>
<dbReference type="Pfam" id="PF02558">
    <property type="entry name" value="ApbA"/>
    <property type="match status" value="1"/>
</dbReference>
<reference evidence="2 3" key="1">
    <citation type="submission" date="2023-07" db="EMBL/GenBank/DDBJ databases">
        <title>Genomic Encyclopedia of Type Strains, Phase IV (KMG-IV): sequencing the most valuable type-strain genomes for metagenomic binning, comparative biology and taxonomic classification.</title>
        <authorList>
            <person name="Goeker M."/>
        </authorList>
    </citation>
    <scope>NUCLEOTIDE SEQUENCE [LARGE SCALE GENOMIC DNA]</scope>
    <source>
        <strain evidence="2 3">DSM 17723</strain>
    </source>
</reference>
<evidence type="ECO:0000313" key="3">
    <source>
        <dbReference type="Proteomes" id="UP001232245"/>
    </source>
</evidence>